<sequence length="540" mass="61896">MSGNSEPKKWEDSKFAPQELIVEEGTTKRYQGNGNAFADGGATELYEPIPEYEGRHRYDPSADWTEKEEKKLVRRLDYRICSWVCLMFFALQLDRGNISQALSDGMLNDLGLSTNQYNYGMMIFYLCFLSAEVPSQMVSKKLGPDVWIPIQMVTWSVIGICQALIVGEKSFYATRALLGLVEGGFIPDALLYLSYFYTNKELPIRVGYFYCSSHFTFIIAAFLAYGILHMKAIGGWEGWRWLFALEGGLTAIIGVLSWFYLPPSPTQTASWFRGRNGWFSEREEVIMVNRVLRDDPGKGGMHNRQGLTLKLLWASIMDYDLWPLYAISFTMLIPTNPVSAYLTLNLKNLGFDTFETNLLTIPAYVLFLIQLVFWSWLSEKINNRMAIVMFYSVWCLPLLLALELLPSSASPWSWYAVTVMLIGFPYIHSINVSLTSRNAGSVRTRTVGSALYNMICQASSIISSNIYRADDAPYYRRGNKVLLAIVAWNVVMTVFIKVYYTRRNQARERSWNAMSLEEKDQYLRTTKDQGNKRLDFRFAH</sequence>
<dbReference type="FunFam" id="1.20.1250.20:FF:000247">
    <property type="entry name" value="MFS general substrate transporter"/>
    <property type="match status" value="1"/>
</dbReference>
<evidence type="ECO:0000313" key="8">
    <source>
        <dbReference type="EMBL" id="PLB52832.1"/>
    </source>
</evidence>
<comment type="subcellular location">
    <subcellularLocation>
        <location evidence="1">Membrane</location>
        <topology evidence="1">Multi-pass membrane protein</topology>
    </subcellularLocation>
</comment>
<keyword evidence="4 6" id="KW-1133">Transmembrane helix</keyword>
<keyword evidence="5 6" id="KW-0472">Membrane</keyword>
<dbReference type="SUPFAM" id="SSF103473">
    <property type="entry name" value="MFS general substrate transporter"/>
    <property type="match status" value="1"/>
</dbReference>
<dbReference type="GO" id="GO:0022857">
    <property type="term" value="F:transmembrane transporter activity"/>
    <property type="evidence" value="ECO:0007669"/>
    <property type="project" value="InterPro"/>
</dbReference>
<proteinExistence type="predicted"/>
<name>A0A2I2GIX8_9EURO</name>
<evidence type="ECO:0000256" key="6">
    <source>
        <dbReference type="SAM" id="Phobius"/>
    </source>
</evidence>
<evidence type="ECO:0000259" key="7">
    <source>
        <dbReference type="PROSITE" id="PS50850"/>
    </source>
</evidence>
<dbReference type="Proteomes" id="UP000234275">
    <property type="component" value="Unassembled WGS sequence"/>
</dbReference>
<feature type="transmembrane region" description="Helical" evidence="6">
    <location>
        <begin position="146"/>
        <end position="166"/>
    </location>
</feature>
<dbReference type="GeneID" id="36554174"/>
<feature type="transmembrane region" description="Helical" evidence="6">
    <location>
        <begin position="450"/>
        <end position="469"/>
    </location>
</feature>
<feature type="transmembrane region" description="Helical" evidence="6">
    <location>
        <begin position="172"/>
        <end position="195"/>
    </location>
</feature>
<evidence type="ECO:0000256" key="5">
    <source>
        <dbReference type="ARBA" id="ARBA00023136"/>
    </source>
</evidence>
<reference evidence="8 9" key="1">
    <citation type="submission" date="2016-12" db="EMBL/GenBank/DDBJ databases">
        <title>The genomes of Aspergillus section Nigri reveals drivers in fungal speciation.</title>
        <authorList>
            <consortium name="DOE Joint Genome Institute"/>
            <person name="Vesth T.C."/>
            <person name="Nybo J."/>
            <person name="Theobald S."/>
            <person name="Brandl J."/>
            <person name="Frisvad J.C."/>
            <person name="Nielsen K.F."/>
            <person name="Lyhne E.K."/>
            <person name="Kogle M.E."/>
            <person name="Kuo A."/>
            <person name="Riley R."/>
            <person name="Clum A."/>
            <person name="Nolan M."/>
            <person name="Lipzen A."/>
            <person name="Salamov A."/>
            <person name="Henrissat B."/>
            <person name="Wiebenga A."/>
            <person name="De Vries R.P."/>
            <person name="Grigoriev I.V."/>
            <person name="Mortensen U.H."/>
            <person name="Andersen M.R."/>
            <person name="Baker S.E."/>
        </authorList>
    </citation>
    <scope>NUCLEOTIDE SEQUENCE [LARGE SCALE GENOMIC DNA]</scope>
    <source>
        <strain evidence="8 9">IBT 23096</strain>
    </source>
</reference>
<feature type="domain" description="Major facilitator superfamily (MFS) profile" evidence="7">
    <location>
        <begin position="80"/>
        <end position="504"/>
    </location>
</feature>
<dbReference type="PANTHER" id="PTHR43791:SF104">
    <property type="entry name" value="MAJOR FACILITATOR SUPERFAMILY (MFS) PROFILE DOMAIN-CONTAINING PROTEIN-RELATED"/>
    <property type="match status" value="1"/>
</dbReference>
<dbReference type="AlphaFoldDB" id="A0A2I2GIX8"/>
<feature type="transmembrane region" description="Helical" evidence="6">
    <location>
        <begin position="311"/>
        <end position="334"/>
    </location>
</feature>
<feature type="transmembrane region" description="Helical" evidence="6">
    <location>
        <begin position="386"/>
        <end position="406"/>
    </location>
</feature>
<keyword evidence="3 6" id="KW-0812">Transmembrane</keyword>
<dbReference type="FunFam" id="1.20.1250.20:FF:000106">
    <property type="entry name" value="MFS transporter, putative"/>
    <property type="match status" value="1"/>
</dbReference>
<evidence type="ECO:0000256" key="3">
    <source>
        <dbReference type="ARBA" id="ARBA00022692"/>
    </source>
</evidence>
<feature type="transmembrane region" description="Helical" evidence="6">
    <location>
        <begin position="207"/>
        <end position="227"/>
    </location>
</feature>
<dbReference type="VEuPathDB" id="FungiDB:P170DRAFT_403402"/>
<protein>
    <submittedName>
        <fullName evidence="8">MFS general substrate transporter</fullName>
    </submittedName>
</protein>
<dbReference type="GO" id="GO:0016020">
    <property type="term" value="C:membrane"/>
    <property type="evidence" value="ECO:0007669"/>
    <property type="project" value="UniProtKB-SubCell"/>
</dbReference>
<gene>
    <name evidence="8" type="ORF">P170DRAFT_403402</name>
</gene>
<dbReference type="Pfam" id="PF07690">
    <property type="entry name" value="MFS_1"/>
    <property type="match status" value="1"/>
</dbReference>
<comment type="caution">
    <text evidence="8">The sequence shown here is derived from an EMBL/GenBank/DDBJ whole genome shotgun (WGS) entry which is preliminary data.</text>
</comment>
<dbReference type="PANTHER" id="PTHR43791">
    <property type="entry name" value="PERMEASE-RELATED"/>
    <property type="match status" value="1"/>
</dbReference>
<dbReference type="InterPro" id="IPR011701">
    <property type="entry name" value="MFS"/>
</dbReference>
<dbReference type="InterPro" id="IPR020846">
    <property type="entry name" value="MFS_dom"/>
</dbReference>
<dbReference type="Gene3D" id="1.20.1250.20">
    <property type="entry name" value="MFS general substrate transporter like domains"/>
    <property type="match status" value="2"/>
</dbReference>
<feature type="transmembrane region" description="Helical" evidence="6">
    <location>
        <begin position="239"/>
        <end position="261"/>
    </location>
</feature>
<evidence type="ECO:0000256" key="2">
    <source>
        <dbReference type="ARBA" id="ARBA00022448"/>
    </source>
</evidence>
<dbReference type="RefSeq" id="XP_024708134.1">
    <property type="nucleotide sequence ID" value="XM_024846475.1"/>
</dbReference>
<evidence type="ECO:0000256" key="4">
    <source>
        <dbReference type="ARBA" id="ARBA00022989"/>
    </source>
</evidence>
<feature type="transmembrane region" description="Helical" evidence="6">
    <location>
        <begin position="354"/>
        <end position="374"/>
    </location>
</feature>
<evidence type="ECO:0000256" key="1">
    <source>
        <dbReference type="ARBA" id="ARBA00004141"/>
    </source>
</evidence>
<keyword evidence="2" id="KW-0813">Transport</keyword>
<dbReference type="OrthoDB" id="1935484at2759"/>
<dbReference type="InterPro" id="IPR036259">
    <property type="entry name" value="MFS_trans_sf"/>
</dbReference>
<feature type="transmembrane region" description="Helical" evidence="6">
    <location>
        <begin position="412"/>
        <end position="429"/>
    </location>
</feature>
<feature type="transmembrane region" description="Helical" evidence="6">
    <location>
        <begin position="481"/>
        <end position="500"/>
    </location>
</feature>
<organism evidence="8 9">
    <name type="scientific">Aspergillus steynii IBT 23096</name>
    <dbReference type="NCBI Taxonomy" id="1392250"/>
    <lineage>
        <taxon>Eukaryota</taxon>
        <taxon>Fungi</taxon>
        <taxon>Dikarya</taxon>
        <taxon>Ascomycota</taxon>
        <taxon>Pezizomycotina</taxon>
        <taxon>Eurotiomycetes</taxon>
        <taxon>Eurotiomycetidae</taxon>
        <taxon>Eurotiales</taxon>
        <taxon>Aspergillaceae</taxon>
        <taxon>Aspergillus</taxon>
        <taxon>Aspergillus subgen. Circumdati</taxon>
    </lineage>
</organism>
<keyword evidence="9" id="KW-1185">Reference proteome</keyword>
<dbReference type="PROSITE" id="PS50850">
    <property type="entry name" value="MFS"/>
    <property type="match status" value="1"/>
</dbReference>
<evidence type="ECO:0000313" key="9">
    <source>
        <dbReference type="Proteomes" id="UP000234275"/>
    </source>
</evidence>
<dbReference type="EMBL" id="MSFO01000002">
    <property type="protein sequence ID" value="PLB52832.1"/>
    <property type="molecule type" value="Genomic_DNA"/>
</dbReference>
<accession>A0A2I2GIX8</accession>